<organism evidence="2 3">
    <name type="scientific">Stigmatella aurantiaca (strain DW4/3-1)</name>
    <dbReference type="NCBI Taxonomy" id="378806"/>
    <lineage>
        <taxon>Bacteria</taxon>
        <taxon>Pseudomonadati</taxon>
        <taxon>Myxococcota</taxon>
        <taxon>Myxococcia</taxon>
        <taxon>Myxococcales</taxon>
        <taxon>Cystobacterineae</taxon>
        <taxon>Archangiaceae</taxon>
        <taxon>Stigmatella</taxon>
    </lineage>
</organism>
<gene>
    <name evidence="2" type="ORF">STIAU_2673</name>
</gene>
<proteinExistence type="predicted"/>
<feature type="non-terminal residue" evidence="2">
    <location>
        <position position="26"/>
    </location>
</feature>
<name>Q094C9_STIAD</name>
<sequence>MAIHPTRSPPAANSLDRPPSTTVLAP</sequence>
<dbReference type="Proteomes" id="UP000032702">
    <property type="component" value="Unassembled WGS sequence"/>
</dbReference>
<evidence type="ECO:0000313" key="3">
    <source>
        <dbReference type="Proteomes" id="UP000032702"/>
    </source>
</evidence>
<evidence type="ECO:0000256" key="1">
    <source>
        <dbReference type="SAM" id="MobiDB-lite"/>
    </source>
</evidence>
<protein>
    <submittedName>
        <fullName evidence="2">Uncharacterized protein</fullName>
    </submittedName>
</protein>
<accession>Q094C9</accession>
<dbReference type="EMBL" id="AAMD01000040">
    <property type="protein sequence ID" value="EAU67104.1"/>
    <property type="molecule type" value="Genomic_DNA"/>
</dbReference>
<reference evidence="2 3" key="1">
    <citation type="submission" date="2006-04" db="EMBL/GenBank/DDBJ databases">
        <authorList>
            <person name="Nierman W.C."/>
        </authorList>
    </citation>
    <scope>NUCLEOTIDE SEQUENCE [LARGE SCALE GENOMIC DNA]</scope>
    <source>
        <strain evidence="2 3">DW4/3-1</strain>
    </source>
</reference>
<evidence type="ECO:0000313" key="2">
    <source>
        <dbReference type="EMBL" id="EAU67104.1"/>
    </source>
</evidence>
<feature type="region of interest" description="Disordered" evidence="1">
    <location>
        <begin position="1"/>
        <end position="26"/>
    </location>
</feature>
<dbReference type="AlphaFoldDB" id="Q094C9"/>
<comment type="caution">
    <text evidence="2">The sequence shown here is derived from an EMBL/GenBank/DDBJ whole genome shotgun (WGS) entry which is preliminary data.</text>
</comment>